<sequence>MSSPSNSNLTIEPPYTASVAPRNRIFVSQIFVQDHRMQIRMLSLDTRMEGQTVHTMRNVVPRGMLGHRPRPIRPCRSCNIKLEPPPFASDPSPMPISPPHSTTTTRPTPTFNTSPETRTLPTPPTFKDELGDQMQDRPLCWTMRDGTFGRALGTDSEWGISRDPQPPTSAFF</sequence>
<keyword evidence="3" id="KW-1185">Reference proteome</keyword>
<feature type="region of interest" description="Disordered" evidence="1">
    <location>
        <begin position="84"/>
        <end position="131"/>
    </location>
</feature>
<name>A0A8S0W165_CYCAE</name>
<dbReference type="Proteomes" id="UP000467700">
    <property type="component" value="Unassembled WGS sequence"/>
</dbReference>
<evidence type="ECO:0000256" key="1">
    <source>
        <dbReference type="SAM" id="MobiDB-lite"/>
    </source>
</evidence>
<dbReference type="AlphaFoldDB" id="A0A8S0W165"/>
<reference evidence="2 3" key="1">
    <citation type="submission" date="2020-01" db="EMBL/GenBank/DDBJ databases">
        <authorList>
            <person name="Gupta K D."/>
        </authorList>
    </citation>
    <scope>NUCLEOTIDE SEQUENCE [LARGE SCALE GENOMIC DNA]</scope>
</reference>
<feature type="compositionally biased region" description="Pro residues" evidence="1">
    <location>
        <begin position="84"/>
        <end position="98"/>
    </location>
</feature>
<evidence type="ECO:0000313" key="2">
    <source>
        <dbReference type="EMBL" id="CAA7271215.1"/>
    </source>
</evidence>
<protein>
    <submittedName>
        <fullName evidence="2">Uncharacterized protein</fullName>
    </submittedName>
</protein>
<evidence type="ECO:0000313" key="3">
    <source>
        <dbReference type="Proteomes" id="UP000467700"/>
    </source>
</evidence>
<dbReference type="EMBL" id="CACVBS010000101">
    <property type="protein sequence ID" value="CAA7271215.1"/>
    <property type="molecule type" value="Genomic_DNA"/>
</dbReference>
<gene>
    <name evidence="2" type="ORF">AAE3_LOCUS13259</name>
</gene>
<organism evidence="2 3">
    <name type="scientific">Cyclocybe aegerita</name>
    <name type="common">Black poplar mushroom</name>
    <name type="synonym">Agrocybe aegerita</name>
    <dbReference type="NCBI Taxonomy" id="1973307"/>
    <lineage>
        <taxon>Eukaryota</taxon>
        <taxon>Fungi</taxon>
        <taxon>Dikarya</taxon>
        <taxon>Basidiomycota</taxon>
        <taxon>Agaricomycotina</taxon>
        <taxon>Agaricomycetes</taxon>
        <taxon>Agaricomycetidae</taxon>
        <taxon>Agaricales</taxon>
        <taxon>Agaricineae</taxon>
        <taxon>Bolbitiaceae</taxon>
        <taxon>Cyclocybe</taxon>
    </lineage>
</organism>
<comment type="caution">
    <text evidence="2">The sequence shown here is derived from an EMBL/GenBank/DDBJ whole genome shotgun (WGS) entry which is preliminary data.</text>
</comment>
<accession>A0A8S0W165</accession>
<proteinExistence type="predicted"/>
<feature type="compositionally biased region" description="Low complexity" evidence="1">
    <location>
        <begin position="99"/>
        <end position="115"/>
    </location>
</feature>